<keyword evidence="2 10" id="KW-0813">Transport</keyword>
<feature type="domain" description="Coatomer beta subunit C-terminal" evidence="13">
    <location>
        <begin position="698"/>
        <end position="837"/>
    </location>
</feature>
<dbReference type="GO" id="GO:0005198">
    <property type="term" value="F:structural molecule activity"/>
    <property type="evidence" value="ECO:0007669"/>
    <property type="project" value="InterPro"/>
</dbReference>
<dbReference type="Gene3D" id="1.25.10.10">
    <property type="entry name" value="Leucine-rich Repeat Variant"/>
    <property type="match status" value="1"/>
</dbReference>
<feature type="domain" description="Clathrin/coatomer adaptor adaptin-like N-terminal" evidence="12">
    <location>
        <begin position="26"/>
        <end position="504"/>
    </location>
</feature>
<dbReference type="GO" id="GO:0000139">
    <property type="term" value="C:Golgi membrane"/>
    <property type="evidence" value="ECO:0007669"/>
    <property type="project" value="UniProtKB-SubCell"/>
</dbReference>
<evidence type="ECO:0000256" key="4">
    <source>
        <dbReference type="ARBA" id="ARBA00022737"/>
    </source>
</evidence>
<dbReference type="PIRSF" id="PIRSF005727">
    <property type="entry name" value="Coatomer_beta_subunit"/>
    <property type="match status" value="1"/>
</dbReference>
<dbReference type="PANTHER" id="PTHR10635">
    <property type="entry name" value="COATOMER SUBUNIT BETA"/>
    <property type="match status" value="1"/>
</dbReference>
<comment type="subunit">
    <text evidence="10">Oligomeric complex that consists of at least the alpha, beta, beta', gamma, delta, epsilon and zeta subunits.</text>
</comment>
<comment type="subcellular location">
    <subcellularLocation>
        <location evidence="10">Cytoplasm</location>
    </subcellularLocation>
    <subcellularLocation>
        <location evidence="1 10">Golgi apparatus membrane</location>
        <topology evidence="1 10">Peripheral membrane protein</topology>
        <orientation evidence="1 10">Cytoplasmic side</orientation>
    </subcellularLocation>
    <subcellularLocation>
        <location evidence="10">Cytoplasmic vesicle</location>
        <location evidence="10">COPI-coated vesicle membrane</location>
        <topology evidence="10">Peripheral membrane protein</topology>
        <orientation evidence="10">Cytoplasmic side</orientation>
    </subcellularLocation>
</comment>
<dbReference type="GO" id="GO:0006888">
    <property type="term" value="P:endoplasmic reticulum to Golgi vesicle-mediated transport"/>
    <property type="evidence" value="ECO:0007669"/>
    <property type="project" value="TreeGrafter"/>
</dbReference>
<evidence type="ECO:0000313" key="15">
    <source>
        <dbReference type="EMBL" id="CDW91524.1"/>
    </source>
</evidence>
<organism evidence="15 16">
    <name type="scientific">Stylonychia lemnae</name>
    <name type="common">Ciliate</name>
    <dbReference type="NCBI Taxonomy" id="5949"/>
    <lineage>
        <taxon>Eukaryota</taxon>
        <taxon>Sar</taxon>
        <taxon>Alveolata</taxon>
        <taxon>Ciliophora</taxon>
        <taxon>Intramacronucleata</taxon>
        <taxon>Spirotrichea</taxon>
        <taxon>Stichotrichia</taxon>
        <taxon>Sporadotrichida</taxon>
        <taxon>Oxytrichidae</taxon>
        <taxon>Stylonychinae</taxon>
        <taxon>Stylonychia</taxon>
    </lineage>
</organism>
<keyword evidence="3 10" id="KW-0963">Cytoplasm</keyword>
<dbReference type="PANTHER" id="PTHR10635:SF0">
    <property type="entry name" value="COATOMER SUBUNIT BETA"/>
    <property type="match status" value="1"/>
</dbReference>
<keyword evidence="16" id="KW-1185">Reference proteome</keyword>
<dbReference type="OrthoDB" id="10261439at2759"/>
<dbReference type="InterPro" id="IPR011989">
    <property type="entry name" value="ARM-like"/>
</dbReference>
<evidence type="ECO:0000313" key="16">
    <source>
        <dbReference type="Proteomes" id="UP000039865"/>
    </source>
</evidence>
<dbReference type="OMA" id="IYKNFDW"/>
<evidence type="ECO:0000256" key="1">
    <source>
        <dbReference type="ARBA" id="ARBA00004255"/>
    </source>
</evidence>
<evidence type="ECO:0000256" key="3">
    <source>
        <dbReference type="ARBA" id="ARBA00022490"/>
    </source>
</evidence>
<dbReference type="InterPro" id="IPR029446">
    <property type="entry name" value="COPB1_appendage_platform_dom"/>
</dbReference>
<name>A0A078BAW4_STYLE</name>
<dbReference type="InterPro" id="IPR002553">
    <property type="entry name" value="Clathrin/coatomer_adapt-like_N"/>
</dbReference>
<keyword evidence="7 10" id="KW-0333">Golgi apparatus</keyword>
<gene>
    <name evidence="15" type="primary">Contig1043.g1136</name>
    <name evidence="15" type="ORF">STYLEM_20680</name>
</gene>
<dbReference type="EMBL" id="CCKQ01019506">
    <property type="protein sequence ID" value="CDW91524.1"/>
    <property type="molecule type" value="Genomic_DNA"/>
</dbReference>
<dbReference type="InterPro" id="IPR011710">
    <property type="entry name" value="Coatomer_bsu_C"/>
</dbReference>
<dbReference type="GO" id="GO:0030126">
    <property type="term" value="C:COPI vesicle coat"/>
    <property type="evidence" value="ECO:0007669"/>
    <property type="project" value="InterPro"/>
</dbReference>
<keyword evidence="5 10" id="KW-0931">ER-Golgi transport</keyword>
<comment type="function">
    <text evidence="10">The coatomer is a cytosolic protein complex that binds to dilysine motifs and reversibly associates with Golgi non-clathrin-coated vesicles, which further mediate biosynthetic protein transport from the ER, via the Golgi up to the trans Golgi network. Coatomer complex is required for budding from Golgi membranes, and is essential for the retrograde Golgi-to-ER transport of dilysine-tagged proteins.</text>
</comment>
<feature type="domain" description="Coatomer beta subunit appendage platform" evidence="14">
    <location>
        <begin position="845"/>
        <end position="975"/>
    </location>
</feature>
<sequence length="980" mass="110835">MPPNNEREKYCFFIINNDDIVEPPQSSEIQNAFVKGTLEEKKKALKTLIKLVSNDDNYPRLLMPVLTNLQLNQDHELKKLLFLYWEVVEKTNLDGSVKDEITLACNALRKDLLSPNEFIRGRTLRLVSKINIKSILENLVQAVIENLTHRHFYVRRNAIMCIYSIFSNTGTDLIEDCIDSIESILINETDLSTKRNAFFLLFHLSQEKALSYLKNLMTATDDPVQEMGDIFQLIVLEMLRKLCKIEPSQKQRLMNAIFMLSNSKSSSVLFECANTITQLTTAPTAIKIAIQSYLNLLADQNDNNVKLIVLTKIMELRGKYAKLLEDYISDILNTINEEQISSLEINEKVLELTTELASSRNIKEIIGFLEKEIVRARKMDESGDQATTTNEYRYLLIKSINTLTQTFPETIPNVLRPLMDSFLMFDNRSTYTSLETILFIREIIEVHPEHRQSIFEKICDSFEDIRSHLVIRVALWIIGEYATTQTDVDRAFDTIKKNVGSLPLYKAEANDNQNQEETKSSTSSGPKVITKTIILPDGSYGTETIVLNDPAQARLQNQGTSNSNDDNLPLRRALLNTDDDYIGSCLAITLTKLAIKSKKNLSGKFNQMSIDSILIICALLKGQQSNKKRHSDPDSKQRMQLCLRILSNPNGLSSLSAIESLLVDQGKKVFSKFLETHSKLNTGKKGKKGEESLLITQPDEMVVFRQLKGRTGATDFDITEELSGEGNGMNENEDFMNDVRKNIDAKIYQMTGYSDPIYAEAFVEVHHYDILLKILLVNRTNKTLPNIQVELLTQGNLKIVEKPLPTTLRALSSQTLKASLKVSSTDNGAIYGYITFDSASGNVPNIININEIQIDFINELQPAECNELDFKKKWADYEWENKVHVNTASATGDLREYVENFAKAMNVKLMTPITEQDQLSGFLVSNLYTKSKFEEDCLINLSIEKALVGDGTSRITGLIRVRAKTEGMALCIGEKCKALK</sequence>
<dbReference type="Proteomes" id="UP000039865">
    <property type="component" value="Unassembled WGS sequence"/>
</dbReference>
<reference evidence="15 16" key="1">
    <citation type="submission" date="2014-06" db="EMBL/GenBank/DDBJ databases">
        <authorList>
            <person name="Swart Estienne"/>
        </authorList>
    </citation>
    <scope>NUCLEOTIDE SEQUENCE [LARGE SCALE GENOMIC DNA]</scope>
    <source>
        <strain evidence="15 16">130c</strain>
    </source>
</reference>
<accession>A0A078BAW4</accession>
<dbReference type="Pfam" id="PF14806">
    <property type="entry name" value="Coatomer_b_Cpla"/>
    <property type="match status" value="1"/>
</dbReference>
<evidence type="ECO:0000259" key="13">
    <source>
        <dbReference type="Pfam" id="PF07718"/>
    </source>
</evidence>
<evidence type="ECO:0000256" key="6">
    <source>
        <dbReference type="ARBA" id="ARBA00022927"/>
    </source>
</evidence>
<evidence type="ECO:0000256" key="5">
    <source>
        <dbReference type="ARBA" id="ARBA00022892"/>
    </source>
</evidence>
<keyword evidence="9 10" id="KW-0968">Cytoplasmic vesicle</keyword>
<dbReference type="InterPro" id="IPR016024">
    <property type="entry name" value="ARM-type_fold"/>
</dbReference>
<dbReference type="InParanoid" id="A0A078BAW4"/>
<keyword evidence="4" id="KW-0677">Repeat</keyword>
<proteinExistence type="predicted"/>
<evidence type="ECO:0000259" key="12">
    <source>
        <dbReference type="Pfam" id="PF01602"/>
    </source>
</evidence>
<dbReference type="FunCoup" id="A0A078BAW4">
    <property type="interactions" value="639"/>
</dbReference>
<evidence type="ECO:0000256" key="11">
    <source>
        <dbReference type="SAM" id="MobiDB-lite"/>
    </source>
</evidence>
<dbReference type="GO" id="GO:0006891">
    <property type="term" value="P:intra-Golgi vesicle-mediated transport"/>
    <property type="evidence" value="ECO:0007669"/>
    <property type="project" value="TreeGrafter"/>
</dbReference>
<dbReference type="Pfam" id="PF07718">
    <property type="entry name" value="Coatamer_beta_C"/>
    <property type="match status" value="1"/>
</dbReference>
<dbReference type="Pfam" id="PF01602">
    <property type="entry name" value="Adaptin_N"/>
    <property type="match status" value="1"/>
</dbReference>
<evidence type="ECO:0000256" key="9">
    <source>
        <dbReference type="ARBA" id="ARBA00023329"/>
    </source>
</evidence>
<evidence type="ECO:0000256" key="2">
    <source>
        <dbReference type="ARBA" id="ARBA00022448"/>
    </source>
</evidence>
<dbReference type="SUPFAM" id="SSF48371">
    <property type="entry name" value="ARM repeat"/>
    <property type="match status" value="1"/>
</dbReference>
<dbReference type="InterPro" id="IPR016460">
    <property type="entry name" value="COPB1"/>
</dbReference>
<evidence type="ECO:0000256" key="8">
    <source>
        <dbReference type="ARBA" id="ARBA00023136"/>
    </source>
</evidence>
<evidence type="ECO:0000259" key="14">
    <source>
        <dbReference type="Pfam" id="PF14806"/>
    </source>
</evidence>
<feature type="region of interest" description="Disordered" evidence="11">
    <location>
        <begin position="506"/>
        <end position="525"/>
    </location>
</feature>
<feature type="compositionally biased region" description="Polar residues" evidence="11">
    <location>
        <begin position="510"/>
        <end position="525"/>
    </location>
</feature>
<dbReference type="AlphaFoldDB" id="A0A078BAW4"/>
<protein>
    <recommendedName>
        <fullName evidence="10">Coatomer subunit beta</fullName>
    </recommendedName>
    <alternativeName>
        <fullName evidence="10">Beta-coat protein</fullName>
    </alternativeName>
</protein>
<keyword evidence="6 10" id="KW-0653">Protein transport</keyword>
<evidence type="ECO:0000256" key="7">
    <source>
        <dbReference type="ARBA" id="ARBA00023034"/>
    </source>
</evidence>
<keyword evidence="8 10" id="KW-0472">Membrane</keyword>
<dbReference type="GO" id="GO:0006886">
    <property type="term" value="P:intracellular protein transport"/>
    <property type="evidence" value="ECO:0007669"/>
    <property type="project" value="InterPro"/>
</dbReference>
<evidence type="ECO:0000256" key="10">
    <source>
        <dbReference type="PIRNR" id="PIRNR005727"/>
    </source>
</evidence>